<evidence type="ECO:0000313" key="2">
    <source>
        <dbReference type="EMBL" id="MBP2374396.1"/>
    </source>
</evidence>
<comment type="caution">
    <text evidence="2">The sequence shown here is derived from an EMBL/GenBank/DDBJ whole genome shotgun (WGS) entry which is preliminary data.</text>
</comment>
<feature type="transmembrane region" description="Helical" evidence="1">
    <location>
        <begin position="70"/>
        <end position="92"/>
    </location>
</feature>
<accession>A0ABS4WEC4</accession>
<feature type="transmembrane region" description="Helical" evidence="1">
    <location>
        <begin position="186"/>
        <end position="203"/>
    </location>
</feature>
<evidence type="ECO:0000256" key="1">
    <source>
        <dbReference type="SAM" id="Phobius"/>
    </source>
</evidence>
<name>A0ABS4WEC4_9MICC</name>
<organism evidence="2 3">
    <name type="scientific">Paeniglutamicibacter psychrophenolicus</name>
    <dbReference type="NCBI Taxonomy" id="257454"/>
    <lineage>
        <taxon>Bacteria</taxon>
        <taxon>Bacillati</taxon>
        <taxon>Actinomycetota</taxon>
        <taxon>Actinomycetes</taxon>
        <taxon>Micrococcales</taxon>
        <taxon>Micrococcaceae</taxon>
        <taxon>Paeniglutamicibacter</taxon>
    </lineage>
</organism>
<feature type="transmembrane region" description="Helical" evidence="1">
    <location>
        <begin position="104"/>
        <end position="123"/>
    </location>
</feature>
<protein>
    <recommendedName>
        <fullName evidence="4">DUF998 domain-containing protein</fullName>
    </recommendedName>
</protein>
<evidence type="ECO:0000313" key="3">
    <source>
        <dbReference type="Proteomes" id="UP000766570"/>
    </source>
</evidence>
<feature type="transmembrane region" description="Helical" evidence="1">
    <location>
        <begin position="153"/>
        <end position="174"/>
    </location>
</feature>
<sequence length="240" mass="25364">MGFTMHFNPVHTTGSPRRAKVPAPGEWAPWVRVVAGAIPVLAFAAQLVNRSLFDMSSGYQSLFLEQAQHPALLDAAVIAGVFAPALLMSSVLVWFRLGRDQAPVAAWISLVSGVLAFTCLPALSGYSVSALAMGSAHLGTGAVAAALSDYRGLPALVLFAVYNLASLTAIMAACRALWRSARVSRFSVAMLGLFMVADIAGVLPFDAHYLGLVAALSMAWSMVARPRRYRPGGADPTMET</sequence>
<reference evidence="2 3" key="1">
    <citation type="submission" date="2021-03" db="EMBL/GenBank/DDBJ databases">
        <title>Sequencing the genomes of 1000 actinobacteria strains.</title>
        <authorList>
            <person name="Klenk H.-P."/>
        </authorList>
    </citation>
    <scope>NUCLEOTIDE SEQUENCE [LARGE SCALE GENOMIC DNA]</scope>
    <source>
        <strain evidence="2 3">DSM 15454</strain>
    </source>
</reference>
<feature type="transmembrane region" description="Helical" evidence="1">
    <location>
        <begin position="30"/>
        <end position="49"/>
    </location>
</feature>
<feature type="transmembrane region" description="Helical" evidence="1">
    <location>
        <begin position="209"/>
        <end position="224"/>
    </location>
</feature>
<keyword evidence="1" id="KW-1133">Transmembrane helix</keyword>
<gene>
    <name evidence="2" type="ORF">JOF46_002308</name>
</gene>
<dbReference type="RefSeq" id="WP_209907423.1">
    <property type="nucleotide sequence ID" value="NZ_BAAAMI010000006.1"/>
</dbReference>
<keyword evidence="3" id="KW-1185">Reference proteome</keyword>
<proteinExistence type="predicted"/>
<dbReference type="EMBL" id="JAGIOE010000001">
    <property type="protein sequence ID" value="MBP2374396.1"/>
    <property type="molecule type" value="Genomic_DNA"/>
</dbReference>
<dbReference type="Proteomes" id="UP000766570">
    <property type="component" value="Unassembled WGS sequence"/>
</dbReference>
<evidence type="ECO:0008006" key="4">
    <source>
        <dbReference type="Google" id="ProtNLM"/>
    </source>
</evidence>
<keyword evidence="1" id="KW-0812">Transmembrane</keyword>
<keyword evidence="1" id="KW-0472">Membrane</keyword>